<evidence type="ECO:0000313" key="2">
    <source>
        <dbReference type="EMBL" id="SNR81711.1"/>
    </source>
</evidence>
<dbReference type="InterPro" id="IPR016896">
    <property type="entry name" value="DUF2860"/>
</dbReference>
<keyword evidence="3" id="KW-1185">Reference proteome</keyword>
<protein>
    <recommendedName>
        <fullName evidence="4">DUF2860 domain-containing protein</fullName>
    </recommendedName>
</protein>
<reference evidence="3" key="1">
    <citation type="submission" date="2017-06" db="EMBL/GenBank/DDBJ databases">
        <authorList>
            <person name="Varghese N."/>
            <person name="Submissions S."/>
        </authorList>
    </citation>
    <scope>NUCLEOTIDE SEQUENCE [LARGE SCALE GENOMIC DNA]</scope>
    <source>
        <strain evidence="3">CIP 108523</strain>
    </source>
</reference>
<gene>
    <name evidence="2" type="ORF">SAMN05216255_0363</name>
</gene>
<organism evidence="2 3">
    <name type="scientific">Pseudomonas segetis</name>
    <dbReference type="NCBI Taxonomy" id="298908"/>
    <lineage>
        <taxon>Bacteria</taxon>
        <taxon>Pseudomonadati</taxon>
        <taxon>Pseudomonadota</taxon>
        <taxon>Gammaproteobacteria</taxon>
        <taxon>Pseudomonadales</taxon>
        <taxon>Pseudomonadaceae</taxon>
        <taxon>Pseudomonas</taxon>
    </lineage>
</organism>
<evidence type="ECO:0000313" key="3">
    <source>
        <dbReference type="Proteomes" id="UP000242915"/>
    </source>
</evidence>
<feature type="signal peptide" evidence="1">
    <location>
        <begin position="1"/>
        <end position="19"/>
    </location>
</feature>
<dbReference type="RefSeq" id="WP_089358602.1">
    <property type="nucleotide sequence ID" value="NZ_FZOG01000001.1"/>
</dbReference>
<sequence length="334" mass="37131">MRRLILTTLGLAVACSAQAFDRIPKKDGFSGYAYLGASANRMESNTVATLAGTDVSDSHIDSLNSSPDSKSFSKIVPAFGLSYKLQGSRTEFFGGTELEDFLTQDGTLALGVRQGIGHLGNISASLLASTPVEVWEDPYLVNGKRKETDRTSSGARMSWEHIFESGFDVTYTHRKIDIDDEDSGEALGLSSAQRKLLDREGDENKLDVRYVWGIGRDHIVIPTLSYINRDLDGDAMAMDGYQMELNYAYTGFDRWELVTNLTAGHLESDDRNPIYDKKADLDRMGISFAATYKEPFGMKNWRARVVANYGEEDSNIDFYDTSIKSLSLGMLYNF</sequence>
<proteinExistence type="predicted"/>
<dbReference type="Pfam" id="PF11059">
    <property type="entry name" value="DUF2860"/>
    <property type="match status" value="1"/>
</dbReference>
<dbReference type="AlphaFoldDB" id="A0A238ZFE8"/>
<dbReference type="Proteomes" id="UP000242915">
    <property type="component" value="Unassembled WGS sequence"/>
</dbReference>
<feature type="chain" id="PRO_5012376114" description="DUF2860 domain-containing protein" evidence="1">
    <location>
        <begin position="20"/>
        <end position="334"/>
    </location>
</feature>
<evidence type="ECO:0000256" key="1">
    <source>
        <dbReference type="SAM" id="SignalP"/>
    </source>
</evidence>
<keyword evidence="1" id="KW-0732">Signal</keyword>
<name>A0A238ZFE8_9PSED</name>
<accession>A0A238ZFE8</accession>
<dbReference type="PIRSF" id="PIRSF028696">
    <property type="entry name" value="UCP028696"/>
    <property type="match status" value="1"/>
</dbReference>
<dbReference type="EMBL" id="FZOG01000001">
    <property type="protein sequence ID" value="SNR81711.1"/>
    <property type="molecule type" value="Genomic_DNA"/>
</dbReference>
<dbReference type="PROSITE" id="PS51257">
    <property type="entry name" value="PROKAR_LIPOPROTEIN"/>
    <property type="match status" value="1"/>
</dbReference>
<evidence type="ECO:0008006" key="4">
    <source>
        <dbReference type="Google" id="ProtNLM"/>
    </source>
</evidence>